<dbReference type="Gene3D" id="3.30.9.10">
    <property type="entry name" value="D-Amino Acid Oxidase, subunit A, domain 2"/>
    <property type="match status" value="1"/>
</dbReference>
<dbReference type="InterPro" id="IPR006076">
    <property type="entry name" value="FAD-dep_OxRdtase"/>
</dbReference>
<evidence type="ECO:0000256" key="1">
    <source>
        <dbReference type="ARBA" id="ARBA00023002"/>
    </source>
</evidence>
<sequence>MPETVIVGGGVVGAAAFHALAARGERVTLLERHRPGLGATAWSGGIVRVFHREPELGDRALEGWEFYREFARRTGEPAPFTPSGFLSLVGPEQADDARKETARIADRTPARWLDPGELAERFGAILADTTGGGVWEPQAGYLDPSDVVRGWVRAGQRAGGTLLAGTPVHGLSRTAGRVTGVHTARGELAADTVVLATGPATPALLTGWGIEHRLWLQTIQVDLRRPAAPVPGHPAFTDHLYETNGRPDPDSGGIFTGHPTGQRPGGEHTGELDPECTRRAGEAAARRLAWVADSRPEGGLRAAECHAPGELGAVGPLPGGPDGLLLATGFNGGGFKMAPWAAGEIVRRITGSR</sequence>
<feature type="domain" description="FAD dependent oxidoreductase" evidence="3">
    <location>
        <begin position="4"/>
        <end position="346"/>
    </location>
</feature>
<proteinExistence type="predicted"/>
<dbReference type="GO" id="GO:0016491">
    <property type="term" value="F:oxidoreductase activity"/>
    <property type="evidence" value="ECO:0007669"/>
    <property type="project" value="UniProtKB-KW"/>
</dbReference>
<organism evidence="4 5">
    <name type="scientific">Streptomyces stephensoniae</name>
    <dbReference type="NCBI Taxonomy" id="3375367"/>
    <lineage>
        <taxon>Bacteria</taxon>
        <taxon>Bacillati</taxon>
        <taxon>Actinomycetota</taxon>
        <taxon>Actinomycetes</taxon>
        <taxon>Kitasatosporales</taxon>
        <taxon>Streptomycetaceae</taxon>
        <taxon>Streptomyces</taxon>
    </lineage>
</organism>
<reference evidence="5" key="1">
    <citation type="submission" date="2023-07" db="EMBL/GenBank/DDBJ databases">
        <title>30 novel species of actinomycetes from the DSMZ collection.</title>
        <authorList>
            <person name="Nouioui I."/>
        </authorList>
    </citation>
    <scope>NUCLEOTIDE SEQUENCE [LARGE SCALE GENOMIC DNA]</scope>
    <source>
        <strain evidence="5">DSM 40932</strain>
    </source>
</reference>
<dbReference type="EMBL" id="JAVRFG010000012">
    <property type="protein sequence ID" value="MDT0491067.1"/>
    <property type="molecule type" value="Genomic_DNA"/>
</dbReference>
<dbReference type="SUPFAM" id="SSF51905">
    <property type="entry name" value="FAD/NAD(P)-binding domain"/>
    <property type="match status" value="1"/>
</dbReference>
<dbReference type="EC" id="1.-.-.-" evidence="4"/>
<dbReference type="PANTHER" id="PTHR13847:SF289">
    <property type="entry name" value="GLYCINE OXIDASE"/>
    <property type="match status" value="1"/>
</dbReference>
<dbReference type="Pfam" id="PF01266">
    <property type="entry name" value="DAO"/>
    <property type="match status" value="1"/>
</dbReference>
<dbReference type="Proteomes" id="UP001180556">
    <property type="component" value="Unassembled WGS sequence"/>
</dbReference>
<evidence type="ECO:0000256" key="2">
    <source>
        <dbReference type="SAM" id="MobiDB-lite"/>
    </source>
</evidence>
<protein>
    <submittedName>
        <fullName evidence="4">FAD-binding oxidoreductase</fullName>
        <ecNumber evidence="4">1.-.-.-</ecNumber>
    </submittedName>
</protein>
<dbReference type="PANTHER" id="PTHR13847">
    <property type="entry name" value="SARCOSINE DEHYDROGENASE-RELATED"/>
    <property type="match status" value="1"/>
</dbReference>
<dbReference type="InterPro" id="IPR036188">
    <property type="entry name" value="FAD/NAD-bd_sf"/>
</dbReference>
<gene>
    <name evidence="4" type="ORF">RM717_11175</name>
</gene>
<comment type="caution">
    <text evidence="4">The sequence shown here is derived from an EMBL/GenBank/DDBJ whole genome shotgun (WGS) entry which is preliminary data.</text>
</comment>
<feature type="compositionally biased region" description="Basic and acidic residues" evidence="2">
    <location>
        <begin position="265"/>
        <end position="274"/>
    </location>
</feature>
<keyword evidence="1 4" id="KW-0560">Oxidoreductase</keyword>
<evidence type="ECO:0000313" key="5">
    <source>
        <dbReference type="Proteomes" id="UP001180556"/>
    </source>
</evidence>
<name>A0ABU2W1L9_9ACTN</name>
<keyword evidence="5" id="KW-1185">Reference proteome</keyword>
<dbReference type="RefSeq" id="WP_311598705.1">
    <property type="nucleotide sequence ID" value="NZ_JAVRFG010000012.1"/>
</dbReference>
<accession>A0ABU2W1L9</accession>
<evidence type="ECO:0000313" key="4">
    <source>
        <dbReference type="EMBL" id="MDT0491067.1"/>
    </source>
</evidence>
<feature type="region of interest" description="Disordered" evidence="2">
    <location>
        <begin position="243"/>
        <end position="274"/>
    </location>
</feature>
<evidence type="ECO:0000259" key="3">
    <source>
        <dbReference type="Pfam" id="PF01266"/>
    </source>
</evidence>
<dbReference type="Gene3D" id="3.50.50.60">
    <property type="entry name" value="FAD/NAD(P)-binding domain"/>
    <property type="match status" value="1"/>
</dbReference>